<dbReference type="Pfam" id="PF14432">
    <property type="entry name" value="DYW_deaminase"/>
    <property type="match status" value="1"/>
</dbReference>
<feature type="repeat" description="PPR" evidence="2">
    <location>
        <begin position="235"/>
        <end position="269"/>
    </location>
</feature>
<dbReference type="GO" id="GO:0009451">
    <property type="term" value="P:RNA modification"/>
    <property type="evidence" value="ECO:0007669"/>
    <property type="project" value="InterPro"/>
</dbReference>
<dbReference type="SUPFAM" id="SSF48452">
    <property type="entry name" value="TPR-like"/>
    <property type="match status" value="1"/>
</dbReference>
<feature type="repeat" description="PPR" evidence="2">
    <location>
        <begin position="204"/>
        <end position="234"/>
    </location>
</feature>
<dbReference type="Proteomes" id="UP000775213">
    <property type="component" value="Unassembled WGS sequence"/>
</dbReference>
<dbReference type="Gene3D" id="1.25.40.10">
    <property type="entry name" value="Tetratricopeptide repeat domain"/>
    <property type="match status" value="5"/>
</dbReference>
<feature type="repeat" description="PPR" evidence="2">
    <location>
        <begin position="437"/>
        <end position="471"/>
    </location>
</feature>
<dbReference type="GO" id="GO:0003723">
    <property type="term" value="F:RNA binding"/>
    <property type="evidence" value="ECO:0007669"/>
    <property type="project" value="InterPro"/>
</dbReference>
<keyword evidence="1" id="KW-0677">Repeat</keyword>
<evidence type="ECO:0000256" key="1">
    <source>
        <dbReference type="ARBA" id="ARBA00022737"/>
    </source>
</evidence>
<feature type="domain" description="DYW" evidence="3">
    <location>
        <begin position="652"/>
        <end position="744"/>
    </location>
</feature>
<dbReference type="Pfam" id="PF23276">
    <property type="entry name" value="TPR_24"/>
    <property type="match status" value="1"/>
</dbReference>
<organism evidence="5 6">
    <name type="scientific">Dendrobium chrysotoxum</name>
    <name type="common">Orchid</name>
    <dbReference type="NCBI Taxonomy" id="161865"/>
    <lineage>
        <taxon>Eukaryota</taxon>
        <taxon>Viridiplantae</taxon>
        <taxon>Streptophyta</taxon>
        <taxon>Embryophyta</taxon>
        <taxon>Tracheophyta</taxon>
        <taxon>Spermatophyta</taxon>
        <taxon>Magnoliopsida</taxon>
        <taxon>Liliopsida</taxon>
        <taxon>Asparagales</taxon>
        <taxon>Orchidaceae</taxon>
        <taxon>Epidendroideae</taxon>
        <taxon>Malaxideae</taxon>
        <taxon>Dendrobiinae</taxon>
        <taxon>Dendrobium</taxon>
    </lineage>
</organism>
<reference evidence="5 6" key="1">
    <citation type="journal article" date="2021" name="Hortic Res">
        <title>Chromosome-scale assembly of the Dendrobium chrysotoxum genome enhances the understanding of orchid evolution.</title>
        <authorList>
            <person name="Zhang Y."/>
            <person name="Zhang G.Q."/>
            <person name="Zhang D."/>
            <person name="Liu X.D."/>
            <person name="Xu X.Y."/>
            <person name="Sun W.H."/>
            <person name="Yu X."/>
            <person name="Zhu X."/>
            <person name="Wang Z.W."/>
            <person name="Zhao X."/>
            <person name="Zhong W.Y."/>
            <person name="Chen H."/>
            <person name="Yin W.L."/>
            <person name="Huang T."/>
            <person name="Niu S.C."/>
            <person name="Liu Z.J."/>
        </authorList>
    </citation>
    <scope>NUCLEOTIDE SEQUENCE [LARGE SCALE GENOMIC DNA]</scope>
    <source>
        <strain evidence="5">Lindl</strain>
    </source>
</reference>
<dbReference type="InterPro" id="IPR032867">
    <property type="entry name" value="DYW_dom"/>
</dbReference>
<feature type="repeat" description="PPR" evidence="2">
    <location>
        <begin position="137"/>
        <end position="171"/>
    </location>
</feature>
<dbReference type="InterPro" id="IPR046848">
    <property type="entry name" value="E_motif"/>
</dbReference>
<gene>
    <name evidence="5" type="ORF">IEQ34_012670</name>
</gene>
<dbReference type="FunFam" id="1.25.40.10:FF:000470">
    <property type="entry name" value="Pentatricopeptide repeat-containing protein At5g66520"/>
    <property type="match status" value="1"/>
</dbReference>
<proteinExistence type="predicted"/>
<dbReference type="FunFam" id="1.25.40.10:FF:000607">
    <property type="entry name" value="Pentatricopeptide repeat-containing protein, mitochondrial"/>
    <property type="match status" value="1"/>
</dbReference>
<dbReference type="InterPro" id="IPR057027">
    <property type="entry name" value="TPR_mt"/>
</dbReference>
<dbReference type="AlphaFoldDB" id="A0AAV7GPE5"/>
<evidence type="ECO:0000259" key="4">
    <source>
        <dbReference type="Pfam" id="PF23276"/>
    </source>
</evidence>
<dbReference type="PANTHER" id="PTHR47926">
    <property type="entry name" value="PENTATRICOPEPTIDE REPEAT-CONTAINING PROTEIN"/>
    <property type="match status" value="1"/>
</dbReference>
<comment type="caution">
    <text evidence="5">The sequence shown here is derived from an EMBL/GenBank/DDBJ whole genome shotgun (WGS) entry which is preliminary data.</text>
</comment>
<feature type="domain" description="Pentatricopeptide repeat-containing protein-mitochondrial" evidence="4">
    <location>
        <begin position="272"/>
        <end position="333"/>
    </location>
</feature>
<dbReference type="InterPro" id="IPR046960">
    <property type="entry name" value="PPR_At4g14850-like_plant"/>
</dbReference>
<evidence type="ECO:0000313" key="5">
    <source>
        <dbReference type="EMBL" id="KAH0457355.1"/>
    </source>
</evidence>
<dbReference type="InterPro" id="IPR011990">
    <property type="entry name" value="TPR-like_helical_dom_sf"/>
</dbReference>
<dbReference type="InterPro" id="IPR002885">
    <property type="entry name" value="PPR_rpt"/>
</dbReference>
<dbReference type="Pfam" id="PF01535">
    <property type="entry name" value="PPR"/>
    <property type="match status" value="4"/>
</dbReference>
<dbReference type="Pfam" id="PF20431">
    <property type="entry name" value="E_motif"/>
    <property type="match status" value="1"/>
</dbReference>
<dbReference type="PROSITE" id="PS51375">
    <property type="entry name" value="PPR"/>
    <property type="match status" value="5"/>
</dbReference>
<dbReference type="EMBL" id="JAGFBR010000012">
    <property type="protein sequence ID" value="KAH0457355.1"/>
    <property type="molecule type" value="Genomic_DNA"/>
</dbReference>
<accession>A0AAV7GPE5</accession>
<feature type="repeat" description="PPR" evidence="2">
    <location>
        <begin position="336"/>
        <end position="370"/>
    </location>
</feature>
<evidence type="ECO:0000256" key="2">
    <source>
        <dbReference type="PROSITE-ProRule" id="PRU00708"/>
    </source>
</evidence>
<evidence type="ECO:0000313" key="6">
    <source>
        <dbReference type="Proteomes" id="UP000775213"/>
    </source>
</evidence>
<sequence length="744" mass="83304">MVGRWRRWSEVGNAGGWRAAATAKVVVGERNGRQWGKHGWSIMATLSLPSSPPAREKLLHRSSSPTNKLEYQNDPSLLLLQRCTSMAELKQIHGHMIRSGLVTHPLPASRLVAFCSSDDIGELDYARLVFGQIPKPTTYTFNSIIRAYTNQDSPHQALSFYVDLIELGLVPDKFTLPSLFKCSQGLDDGRQLHCHAIKFGFGSDPYVQNTMMNMYSTCGCLTSAFEVFDKMINKTVVSWATMIAALTKCDRSSEALGLYRRMRFENVEPNDITLLNVLTACASARDLETATQVVKHMKENGIRYSTMHSAALMDVYCKCGKVPLARKMFNDMPGGNLVCWNIMIKSYVENSEYRDALQLFRQMQLEGMKADKVTLASLVLACTHLGTLELGKWLHAYTKREGIDVDVVLGTALVDMYAKCGCVENAVEIFHEMPHKNVMTWTALIRGFAMCGHGEKALQVFDEMRKSKVKPDSITFVGVLTACSHAGLVEEGRAHFGSMLSVYNIEPTVEHFGCMVDMFGRAGDLEKAVDLVRTMPMPPDNFVLGGLLAACRIHNNVQIAETTARQLLELDPDHAGTYVLLSNIYSSIGKREEAERVRSLMAERKVSKPPGCSMVEIDGEIHEFFMGDELHPRTAEIYEMVDNMMRRIGAAGYAAKSTKVMIEMEEEEKEKHLRRHSEKLAIAFGLISTRPGDSIRVMKNLRICTDCHAAAKLVSAVYQREIVIRDRCRFHHFNGGSCSCNDFW</sequence>
<evidence type="ECO:0000259" key="3">
    <source>
        <dbReference type="Pfam" id="PF14432"/>
    </source>
</evidence>
<keyword evidence="6" id="KW-1185">Reference proteome</keyword>
<dbReference type="NCBIfam" id="TIGR00756">
    <property type="entry name" value="PPR"/>
    <property type="match status" value="4"/>
</dbReference>
<dbReference type="GO" id="GO:0008270">
    <property type="term" value="F:zinc ion binding"/>
    <property type="evidence" value="ECO:0007669"/>
    <property type="project" value="InterPro"/>
</dbReference>
<dbReference type="FunFam" id="1.25.40.10:FF:000285">
    <property type="entry name" value="Pentatricopeptide repeat-containing protein, chloroplastic"/>
    <property type="match status" value="1"/>
</dbReference>
<dbReference type="FunFam" id="1.25.40.10:FF:000515">
    <property type="entry name" value="Pentatricopeptide repeat-containing protein chloroplastic"/>
    <property type="match status" value="1"/>
</dbReference>
<dbReference type="PANTHER" id="PTHR47926:SF537">
    <property type="entry name" value="PENTACOTRIPEPTIDE-REPEAT REGION OF PRORP DOMAIN-CONTAINING PROTEIN"/>
    <property type="match status" value="1"/>
</dbReference>
<evidence type="ECO:0008006" key="7">
    <source>
        <dbReference type="Google" id="ProtNLM"/>
    </source>
</evidence>
<protein>
    <recommendedName>
        <fullName evidence="7">DYW domain-containing protein</fullName>
    </recommendedName>
</protein>
<dbReference type="Pfam" id="PF13041">
    <property type="entry name" value="PPR_2"/>
    <property type="match status" value="2"/>
</dbReference>
<name>A0AAV7GPE5_DENCH</name>